<keyword evidence="1" id="KW-0472">Membrane</keyword>
<dbReference type="OrthoDB" id="202415at2759"/>
<gene>
    <name evidence="3" type="ORF">SASPL_119154</name>
</gene>
<dbReference type="PANTHER" id="PTHR12203">
    <property type="entry name" value="KDEL LYS-ASP-GLU-LEU CONTAINING - RELATED"/>
    <property type="match status" value="1"/>
</dbReference>
<comment type="caution">
    <text evidence="3">The sequence shown here is derived from an EMBL/GenBank/DDBJ whole genome shotgun (WGS) entry which is preliminary data.</text>
</comment>
<reference evidence="3" key="1">
    <citation type="submission" date="2018-01" db="EMBL/GenBank/DDBJ databases">
        <authorList>
            <person name="Mao J.F."/>
        </authorList>
    </citation>
    <scope>NUCLEOTIDE SEQUENCE</scope>
    <source>
        <strain evidence="3">Huo1</strain>
        <tissue evidence="3">Leaf</tissue>
    </source>
</reference>
<evidence type="ECO:0000313" key="3">
    <source>
        <dbReference type="EMBL" id="KAG6422576.1"/>
    </source>
</evidence>
<keyword evidence="1" id="KW-1133">Transmembrane helix</keyword>
<dbReference type="InterPro" id="IPR006598">
    <property type="entry name" value="CAP10"/>
</dbReference>
<feature type="transmembrane region" description="Helical" evidence="1">
    <location>
        <begin position="12"/>
        <end position="33"/>
    </location>
</feature>
<dbReference type="InterPro" id="IPR051091">
    <property type="entry name" value="O-Glucosyltr/Glycosyltrsf_90"/>
</dbReference>
<dbReference type="SMART" id="SM00672">
    <property type="entry name" value="CAP10"/>
    <property type="match status" value="1"/>
</dbReference>
<reference evidence="3" key="2">
    <citation type="submission" date="2020-08" db="EMBL/GenBank/DDBJ databases">
        <title>Plant Genome Project.</title>
        <authorList>
            <person name="Zhang R.-G."/>
        </authorList>
    </citation>
    <scope>NUCLEOTIDE SEQUENCE</scope>
    <source>
        <strain evidence="3">Huo1</strain>
        <tissue evidence="3">Leaf</tissue>
    </source>
</reference>
<dbReference type="Proteomes" id="UP000298416">
    <property type="component" value="Unassembled WGS sequence"/>
</dbReference>
<organism evidence="3">
    <name type="scientific">Salvia splendens</name>
    <name type="common">Scarlet sage</name>
    <dbReference type="NCBI Taxonomy" id="180675"/>
    <lineage>
        <taxon>Eukaryota</taxon>
        <taxon>Viridiplantae</taxon>
        <taxon>Streptophyta</taxon>
        <taxon>Embryophyta</taxon>
        <taxon>Tracheophyta</taxon>
        <taxon>Spermatophyta</taxon>
        <taxon>Magnoliopsida</taxon>
        <taxon>eudicotyledons</taxon>
        <taxon>Gunneridae</taxon>
        <taxon>Pentapetalae</taxon>
        <taxon>asterids</taxon>
        <taxon>lamiids</taxon>
        <taxon>Lamiales</taxon>
        <taxon>Lamiaceae</taxon>
        <taxon>Nepetoideae</taxon>
        <taxon>Mentheae</taxon>
        <taxon>Salviinae</taxon>
        <taxon>Salvia</taxon>
        <taxon>Salvia subgen. Calosphace</taxon>
        <taxon>core Calosphace</taxon>
    </lineage>
</organism>
<dbReference type="PANTHER" id="PTHR12203:SF99">
    <property type="entry name" value="OS04G0534100 PROTEIN"/>
    <property type="match status" value="1"/>
</dbReference>
<feature type="domain" description="Glycosyl transferase CAP10" evidence="2">
    <location>
        <begin position="179"/>
        <end position="422"/>
    </location>
</feature>
<proteinExistence type="predicted"/>
<dbReference type="EMBL" id="PNBA02000006">
    <property type="protein sequence ID" value="KAG6422576.1"/>
    <property type="molecule type" value="Genomic_DNA"/>
</dbReference>
<keyword evidence="4" id="KW-1185">Reference proteome</keyword>
<evidence type="ECO:0000259" key="2">
    <source>
        <dbReference type="SMART" id="SM00672"/>
    </source>
</evidence>
<evidence type="ECO:0000256" key="1">
    <source>
        <dbReference type="SAM" id="Phobius"/>
    </source>
</evidence>
<dbReference type="AlphaFoldDB" id="A0A8X8ZZT3"/>
<keyword evidence="1" id="KW-0812">Transmembrane</keyword>
<dbReference type="Pfam" id="PF05686">
    <property type="entry name" value="Glyco_transf_90"/>
    <property type="match status" value="1"/>
</dbReference>
<evidence type="ECO:0000313" key="4">
    <source>
        <dbReference type="Proteomes" id="UP000298416"/>
    </source>
</evidence>
<accession>A0A8X8ZZT3</accession>
<sequence>MKANRWQLERSSLVPLFLAVITLGAFICTRYFASFAAALMDTNPPKSSVRTPEAVDSTQDLETAPNAIHIPLNCSLGELSTTCPANYYPSHVSAEAKLHPSSPPPSCPDYFHWIHEDLWPWRETGITRDMVMSAKWKANFRLVVVDGKAYVERYHKSSQSRDTFTLWGILQLLRRYPGKLPDLDLMFDCVDRAAISKYDPALPPLFRYSRNDYYMEIMFPDWSFWGWPEINIKPWEVLSKELKEGNTRTQWRDREAYAYWKGNPLVAATRMDLLKCNVSDKQDWNARIYAQDWEQEEKQGYKQSNLASQCIHRFKLYIEGVAWSVSNKYILACDSLTLLVKPMFHDFFLRGLIPLKHYWPIKDDDKCRSIKHAVDWGNNHQEEAQAIGKAASSFILDELKMDYVYDYMFHLLSEYAKLLKYKPTVPEKASELCSELMACRAKGVEKKFMVDSLVGPASTQPCTMPPPYSPASFHSVIQRNKDGMKQVDTWEREYWKNQNKQM</sequence>
<name>A0A8X8ZZT3_SALSN</name>
<protein>
    <recommendedName>
        <fullName evidence="2">Glycosyl transferase CAP10 domain-containing protein</fullName>
    </recommendedName>
</protein>